<dbReference type="InterPro" id="IPR036869">
    <property type="entry name" value="J_dom_sf"/>
</dbReference>
<dbReference type="Proteomes" id="UP001369815">
    <property type="component" value="Unassembled WGS sequence"/>
</dbReference>
<dbReference type="InterPro" id="IPR001623">
    <property type="entry name" value="DnaJ_domain"/>
</dbReference>
<dbReference type="SUPFAM" id="SSF46565">
    <property type="entry name" value="Chaperone J-domain"/>
    <property type="match status" value="1"/>
</dbReference>
<dbReference type="PROSITE" id="PS50076">
    <property type="entry name" value="DNAJ_2"/>
    <property type="match status" value="1"/>
</dbReference>
<dbReference type="AlphaFoldDB" id="A0AAX6MJR3"/>
<evidence type="ECO:0000313" key="4">
    <source>
        <dbReference type="Proteomes" id="UP001369815"/>
    </source>
</evidence>
<dbReference type="CDD" id="cd06257">
    <property type="entry name" value="DnaJ"/>
    <property type="match status" value="1"/>
</dbReference>
<dbReference type="EMBL" id="JBANMG010000005">
    <property type="protein sequence ID" value="KAK6952724.1"/>
    <property type="molecule type" value="Genomic_DNA"/>
</dbReference>
<proteinExistence type="predicted"/>
<feature type="region of interest" description="Disordered" evidence="1">
    <location>
        <begin position="25"/>
        <end position="81"/>
    </location>
</feature>
<sequence>MIFKKSTFALCSSLPALLPSPHPGHGITSSSYSANTRWPSCQEHGQISSRQRSYATVSNGPKKPAASSNDHAWPESTQPTPYEIFDQHKSAPYSKAKFYELVKIYHPDRHHHVSSHRLSHSARLERYRLVVAANQILSDPSKRRAYDLYGAGWGGIRSMENIYRSADKSWRDVPGNPSMNATWEDWERWYNERDGKKEKQQPVYMSNQLFAGVLCIFVVIGSMGQARRANSNSTNFVDMREQSHATISHDMRLRQIEQSSLNRHERVENFLRQREGWALAAAEIPRSTSSSDEK</sequence>
<evidence type="ECO:0000259" key="2">
    <source>
        <dbReference type="PROSITE" id="PS50076"/>
    </source>
</evidence>
<keyword evidence="4" id="KW-1185">Reference proteome</keyword>
<feature type="domain" description="J" evidence="2">
    <location>
        <begin position="80"/>
        <end position="150"/>
    </location>
</feature>
<comment type="caution">
    <text evidence="3">The sequence shown here is derived from an EMBL/GenBank/DDBJ whole genome shotgun (WGS) entry which is preliminary data.</text>
</comment>
<evidence type="ECO:0000256" key="1">
    <source>
        <dbReference type="SAM" id="MobiDB-lite"/>
    </source>
</evidence>
<dbReference type="InterPro" id="IPR018253">
    <property type="entry name" value="DnaJ_domain_CS"/>
</dbReference>
<dbReference type="Pfam" id="PF00226">
    <property type="entry name" value="DnaJ"/>
    <property type="match status" value="1"/>
</dbReference>
<protein>
    <recommendedName>
        <fullName evidence="2">J domain-containing protein</fullName>
    </recommendedName>
</protein>
<evidence type="ECO:0000313" key="3">
    <source>
        <dbReference type="EMBL" id="KAK6952724.1"/>
    </source>
</evidence>
<organism evidence="3 4">
    <name type="scientific">Daldinia eschscholtzii</name>
    <dbReference type="NCBI Taxonomy" id="292717"/>
    <lineage>
        <taxon>Eukaryota</taxon>
        <taxon>Fungi</taxon>
        <taxon>Dikarya</taxon>
        <taxon>Ascomycota</taxon>
        <taxon>Pezizomycotina</taxon>
        <taxon>Sordariomycetes</taxon>
        <taxon>Xylariomycetidae</taxon>
        <taxon>Xylariales</taxon>
        <taxon>Hypoxylaceae</taxon>
        <taxon>Daldinia</taxon>
    </lineage>
</organism>
<dbReference type="Gene3D" id="1.10.287.110">
    <property type="entry name" value="DnaJ domain"/>
    <property type="match status" value="1"/>
</dbReference>
<gene>
    <name evidence="3" type="ORF">Daesc_005018</name>
</gene>
<feature type="compositionally biased region" description="Polar residues" evidence="1">
    <location>
        <begin position="66"/>
        <end position="80"/>
    </location>
</feature>
<feature type="compositionally biased region" description="Polar residues" evidence="1">
    <location>
        <begin position="27"/>
        <end position="59"/>
    </location>
</feature>
<accession>A0AAX6MJR3</accession>
<dbReference type="PROSITE" id="PS00636">
    <property type="entry name" value="DNAJ_1"/>
    <property type="match status" value="1"/>
</dbReference>
<name>A0AAX6MJR3_9PEZI</name>
<reference evidence="3 4" key="1">
    <citation type="journal article" date="2024" name="Front Chem Biol">
        <title>Unveiling the potential of Daldinia eschscholtzii MFLUCC 19-0629 through bioactivity and bioinformatics studies for enhanced sustainable agriculture production.</title>
        <authorList>
            <person name="Brooks S."/>
            <person name="Weaver J.A."/>
            <person name="Klomchit A."/>
            <person name="Alharthi S.A."/>
            <person name="Onlamun T."/>
            <person name="Nurani R."/>
            <person name="Vong T.K."/>
            <person name="Alberti F."/>
            <person name="Greco C."/>
        </authorList>
    </citation>
    <scope>NUCLEOTIDE SEQUENCE [LARGE SCALE GENOMIC DNA]</scope>
    <source>
        <strain evidence="3">MFLUCC 19-0629</strain>
    </source>
</reference>